<feature type="transmembrane region" description="Helical" evidence="1">
    <location>
        <begin position="42"/>
        <end position="63"/>
    </location>
</feature>
<organism evidence="2 3">
    <name type="scientific">Virgibacillus byunsanensis</name>
    <dbReference type="NCBI Taxonomy" id="570945"/>
    <lineage>
        <taxon>Bacteria</taxon>
        <taxon>Bacillati</taxon>
        <taxon>Bacillota</taxon>
        <taxon>Bacilli</taxon>
        <taxon>Bacillales</taxon>
        <taxon>Bacillaceae</taxon>
        <taxon>Virgibacillus</taxon>
    </lineage>
</organism>
<dbReference type="EMBL" id="JBHTKJ010000030">
    <property type="protein sequence ID" value="MFD1039034.1"/>
    <property type="molecule type" value="Genomic_DNA"/>
</dbReference>
<proteinExistence type="predicted"/>
<dbReference type="Proteomes" id="UP001597040">
    <property type="component" value="Unassembled WGS sequence"/>
</dbReference>
<keyword evidence="1" id="KW-1133">Transmembrane helix</keyword>
<name>A0ABW3LNH7_9BACI</name>
<sequence>MIHCPYCGTNVKEDELYCIKCGKELPNDISQRINKETGFNRLWFYPITMTILLILASGIYFIFLQNQTTQATELYEQGEKNILDENYTEAKHLFESALEHKDSFTQAEISLNFVDVALKIKSKLDGATSKLEESNFQESLTLMNEAESDLKNYNGTAVSNLIDIIVDKRNTIQLEQLKNKIEQDPNIDELKILLWEAEAINNEEAEVITANIRSQIIEYVFSKASDQLNRNHFSDAQMLVDDGLKYAPNSERLLSLKTTIDKEKTAFETAQQERIEQAFSTAAQEQELNENDAIEVNSVSLDSDDQENLVVTGEVNSVATVPINSISVEYAIVTNDDSEILTNEVYVYPDKLYPDENGKFEFTHFDLEDSNNDFEITINKIKWYTE</sequence>
<dbReference type="InterPro" id="IPR023365">
    <property type="entry name" value="Sortase_dom-sf"/>
</dbReference>
<keyword evidence="1" id="KW-0812">Transmembrane</keyword>
<comment type="caution">
    <text evidence="2">The sequence shown here is derived from an EMBL/GenBank/DDBJ whole genome shotgun (WGS) entry which is preliminary data.</text>
</comment>
<evidence type="ECO:0000256" key="1">
    <source>
        <dbReference type="SAM" id="Phobius"/>
    </source>
</evidence>
<dbReference type="Gene3D" id="2.40.260.10">
    <property type="entry name" value="Sortase"/>
    <property type="match status" value="1"/>
</dbReference>
<protein>
    <submittedName>
        <fullName evidence="2">Zinc-ribbon domain-containing protein</fullName>
    </submittedName>
</protein>
<evidence type="ECO:0000313" key="2">
    <source>
        <dbReference type="EMBL" id="MFD1039034.1"/>
    </source>
</evidence>
<keyword evidence="3" id="KW-1185">Reference proteome</keyword>
<dbReference type="RefSeq" id="WP_390362590.1">
    <property type="nucleotide sequence ID" value="NZ_JBHTKJ010000030.1"/>
</dbReference>
<accession>A0ABW3LNH7</accession>
<evidence type="ECO:0000313" key="3">
    <source>
        <dbReference type="Proteomes" id="UP001597040"/>
    </source>
</evidence>
<keyword evidence="1" id="KW-0472">Membrane</keyword>
<reference evidence="3" key="1">
    <citation type="journal article" date="2019" name="Int. J. Syst. Evol. Microbiol.">
        <title>The Global Catalogue of Microorganisms (GCM) 10K type strain sequencing project: providing services to taxonomists for standard genome sequencing and annotation.</title>
        <authorList>
            <consortium name="The Broad Institute Genomics Platform"/>
            <consortium name="The Broad Institute Genome Sequencing Center for Infectious Disease"/>
            <person name="Wu L."/>
            <person name="Ma J."/>
        </authorList>
    </citation>
    <scope>NUCLEOTIDE SEQUENCE [LARGE SCALE GENOMIC DNA]</scope>
    <source>
        <strain evidence="3">CCUG 56754</strain>
    </source>
</reference>
<gene>
    <name evidence="2" type="ORF">ACFQ3N_11630</name>
</gene>